<dbReference type="Proteomes" id="UP000887566">
    <property type="component" value="Unplaced"/>
</dbReference>
<proteinExistence type="predicted"/>
<evidence type="ECO:0000313" key="2">
    <source>
        <dbReference type="WBParaSite" id="PSAMB.scaffold13294size2341.g35407.t1"/>
    </source>
</evidence>
<protein>
    <submittedName>
        <fullName evidence="2">Uncharacterized protein</fullName>
    </submittedName>
</protein>
<dbReference type="WBParaSite" id="PSAMB.scaffold13294size2341.g35407.t1">
    <property type="protein sequence ID" value="PSAMB.scaffold13294size2341.g35407.t1"/>
    <property type="gene ID" value="PSAMB.scaffold13294size2341.g35407"/>
</dbReference>
<evidence type="ECO:0000313" key="1">
    <source>
        <dbReference type="Proteomes" id="UP000887566"/>
    </source>
</evidence>
<keyword evidence="1" id="KW-1185">Reference proteome</keyword>
<dbReference type="AlphaFoldDB" id="A0A914UZ47"/>
<reference evidence="2" key="1">
    <citation type="submission" date="2022-11" db="UniProtKB">
        <authorList>
            <consortium name="WormBaseParasite"/>
        </authorList>
    </citation>
    <scope>IDENTIFICATION</scope>
</reference>
<sequence>MGANDSKEAAAPAAKVAKASFRSEERSQLSQCFSKISQGSQTVTFEQFQAGMRHSLTESIIERLFKEMAQIGQRLSSSKKPAATEEAMFVCAHHLLTASLDERAAAVVHLRADGDHVSQEQLLQVCCLTLIPIFIIVNSSADSR</sequence>
<accession>A0A914UZ47</accession>
<organism evidence="1 2">
    <name type="scientific">Plectus sambesii</name>
    <dbReference type="NCBI Taxonomy" id="2011161"/>
    <lineage>
        <taxon>Eukaryota</taxon>
        <taxon>Metazoa</taxon>
        <taxon>Ecdysozoa</taxon>
        <taxon>Nematoda</taxon>
        <taxon>Chromadorea</taxon>
        <taxon>Plectida</taxon>
        <taxon>Plectina</taxon>
        <taxon>Plectoidea</taxon>
        <taxon>Plectidae</taxon>
        <taxon>Plectus</taxon>
    </lineage>
</organism>
<name>A0A914UZ47_9BILA</name>